<dbReference type="SUPFAM" id="SSF160719">
    <property type="entry name" value="gpW/gp25-like"/>
    <property type="match status" value="1"/>
</dbReference>
<dbReference type="EMBL" id="JAFBRM010000007">
    <property type="protein sequence ID" value="MBM1715561.1"/>
    <property type="molecule type" value="Genomic_DNA"/>
</dbReference>
<dbReference type="InterPro" id="IPR007048">
    <property type="entry name" value="IraD/Gp25-like"/>
</dbReference>
<sequence length="199" mass="21807">MVGPNASEIMQNAPTDKRLATRRNWRKGERAKVSILQVFRNSFEAGDAQGSGVTEGPRSLQRRDGLDEATLRKYLETDLNALLNTVELGSVVSLQDMPHVAASIVNYGFGDLSSVAAADINSPRIKETIRKSLINHEPRLVHDSIEVTVVEPDGDNRQRLSISVSAELMGDPIDIPLDFDAEVDMAAGKLKMSKLRIQA</sequence>
<dbReference type="Pfam" id="PF04965">
    <property type="entry name" value="GPW_gp25"/>
    <property type="match status" value="1"/>
</dbReference>
<dbReference type="NCBIfam" id="TIGR03357">
    <property type="entry name" value="VI_zyme"/>
    <property type="match status" value="1"/>
</dbReference>
<feature type="domain" description="IraD/Gp25-like" evidence="2">
    <location>
        <begin position="71"/>
        <end position="172"/>
    </location>
</feature>
<evidence type="ECO:0000256" key="1">
    <source>
        <dbReference type="SAM" id="MobiDB-lite"/>
    </source>
</evidence>
<dbReference type="PANTHER" id="PTHR38595">
    <property type="entry name" value="CYTOPLASMIC PROTEIN-RELATED"/>
    <property type="match status" value="1"/>
</dbReference>
<keyword evidence="4" id="KW-1185">Reference proteome</keyword>
<dbReference type="Proteomes" id="UP000732193">
    <property type="component" value="Unassembled WGS sequence"/>
</dbReference>
<dbReference type="InterPro" id="IPR053176">
    <property type="entry name" value="T6SS_TssE1-like"/>
</dbReference>
<dbReference type="RefSeq" id="WP_203243333.1">
    <property type="nucleotide sequence ID" value="NZ_JAFBRH010000007.1"/>
</dbReference>
<accession>A0AAE3B8F3</accession>
<organism evidence="3 4">
    <name type="scientific">Sulfitobacter geojensis</name>
    <dbReference type="NCBI Taxonomy" id="1342299"/>
    <lineage>
        <taxon>Bacteria</taxon>
        <taxon>Pseudomonadati</taxon>
        <taxon>Pseudomonadota</taxon>
        <taxon>Alphaproteobacteria</taxon>
        <taxon>Rhodobacterales</taxon>
        <taxon>Roseobacteraceae</taxon>
        <taxon>Sulfitobacter</taxon>
    </lineage>
</organism>
<feature type="region of interest" description="Disordered" evidence="1">
    <location>
        <begin position="1"/>
        <end position="23"/>
    </location>
</feature>
<evidence type="ECO:0000313" key="3">
    <source>
        <dbReference type="EMBL" id="MBM1715561.1"/>
    </source>
</evidence>
<evidence type="ECO:0000313" key="4">
    <source>
        <dbReference type="Proteomes" id="UP000732193"/>
    </source>
</evidence>
<reference evidence="3 4" key="1">
    <citation type="submission" date="2021-01" db="EMBL/GenBank/DDBJ databases">
        <title>Diatom-associated Roseobacters Show Island Model of Population Structure.</title>
        <authorList>
            <person name="Qu L."/>
            <person name="Feng X."/>
            <person name="Chen Y."/>
            <person name="Li L."/>
            <person name="Wang X."/>
            <person name="Hu Z."/>
            <person name="Wang H."/>
            <person name="Luo H."/>
        </authorList>
    </citation>
    <scope>NUCLEOTIDE SEQUENCE [LARGE SCALE GENOMIC DNA]</scope>
    <source>
        <strain evidence="3 4">TR60-84</strain>
    </source>
</reference>
<comment type="caution">
    <text evidence="3">The sequence shown here is derived from an EMBL/GenBank/DDBJ whole genome shotgun (WGS) entry which is preliminary data.</text>
</comment>
<evidence type="ECO:0000259" key="2">
    <source>
        <dbReference type="Pfam" id="PF04965"/>
    </source>
</evidence>
<proteinExistence type="predicted"/>
<gene>
    <name evidence="3" type="primary">tssE</name>
    <name evidence="3" type="ORF">JQV55_18475</name>
</gene>
<protein>
    <submittedName>
        <fullName evidence="3">Type VI secretion system baseplate subunit TssE</fullName>
    </submittedName>
</protein>
<dbReference type="InterPro" id="IPR017737">
    <property type="entry name" value="TssE1-like"/>
</dbReference>
<dbReference type="PANTHER" id="PTHR38595:SF1">
    <property type="entry name" value="TYPE VI SECRETION SYSTEM COMPONENT TSSE1"/>
    <property type="match status" value="1"/>
</dbReference>
<name>A0AAE3B8F3_9RHOB</name>
<dbReference type="AlphaFoldDB" id="A0AAE3B8F3"/>